<dbReference type="CDD" id="cd03886">
    <property type="entry name" value="M20_Acy1"/>
    <property type="match status" value="1"/>
</dbReference>
<dbReference type="InterPro" id="IPR036264">
    <property type="entry name" value="Bact_exopeptidase_dim_dom"/>
</dbReference>
<gene>
    <name evidence="4" type="ORF">BED41_00645</name>
</gene>
<organism evidence="4 5">
    <name type="scientific">Cloacibacillus porcorum</name>
    <dbReference type="NCBI Taxonomy" id="1197717"/>
    <lineage>
        <taxon>Bacteria</taxon>
        <taxon>Thermotogati</taxon>
        <taxon>Synergistota</taxon>
        <taxon>Synergistia</taxon>
        <taxon>Synergistales</taxon>
        <taxon>Synergistaceae</taxon>
        <taxon>Cloacibacillus</taxon>
    </lineage>
</organism>
<dbReference type="GeneID" id="83056358"/>
<dbReference type="PANTHER" id="PTHR11014:SF63">
    <property type="entry name" value="METALLOPEPTIDASE, PUTATIVE (AFU_ORTHOLOGUE AFUA_6G09600)-RELATED"/>
    <property type="match status" value="1"/>
</dbReference>
<reference evidence="4" key="1">
    <citation type="submission" date="2016-08" db="EMBL/GenBank/DDBJ databases">
        <title>Complete genome of Cloacibacillus porcorum.</title>
        <authorList>
            <person name="Looft T."/>
            <person name="Bayles D.O."/>
            <person name="Alt D.P."/>
        </authorList>
    </citation>
    <scope>NUCLEOTIDE SEQUENCE [LARGE SCALE GENOMIC DNA]</scope>
    <source>
        <strain evidence="4">CL-84</strain>
    </source>
</reference>
<dbReference type="Pfam" id="PF01546">
    <property type="entry name" value="Peptidase_M20"/>
    <property type="match status" value="1"/>
</dbReference>
<dbReference type="AlphaFoldDB" id="A0A1B2I194"/>
<dbReference type="KEGG" id="cpor:BED41_00645"/>
<name>A0A1B2I194_9BACT</name>
<feature type="binding site" evidence="2">
    <location>
        <position position="137"/>
    </location>
    <ligand>
        <name>Mn(2+)</name>
        <dbReference type="ChEBI" id="CHEBI:29035"/>
        <label>2</label>
    </ligand>
</feature>
<dbReference type="NCBIfam" id="TIGR01891">
    <property type="entry name" value="amidohydrolases"/>
    <property type="match status" value="1"/>
</dbReference>
<dbReference type="GO" id="GO:0046872">
    <property type="term" value="F:metal ion binding"/>
    <property type="evidence" value="ECO:0007669"/>
    <property type="project" value="UniProtKB-KW"/>
</dbReference>
<comment type="cofactor">
    <cofactor evidence="2">
        <name>Mn(2+)</name>
        <dbReference type="ChEBI" id="CHEBI:29035"/>
    </cofactor>
    <text evidence="2">The Mn(2+) ion enhances activity.</text>
</comment>
<dbReference type="SUPFAM" id="SSF55031">
    <property type="entry name" value="Bacterial exopeptidase dimerisation domain"/>
    <property type="match status" value="1"/>
</dbReference>
<keyword evidence="2" id="KW-0479">Metal-binding</keyword>
<dbReference type="SUPFAM" id="SSF53187">
    <property type="entry name" value="Zn-dependent exopeptidases"/>
    <property type="match status" value="1"/>
</dbReference>
<feature type="domain" description="Peptidase M20 dimerisation" evidence="3">
    <location>
        <begin position="186"/>
        <end position="277"/>
    </location>
</feature>
<dbReference type="EMBL" id="CP016757">
    <property type="protein sequence ID" value="ANZ43739.1"/>
    <property type="molecule type" value="Genomic_DNA"/>
</dbReference>
<keyword evidence="2" id="KW-0464">Manganese</keyword>
<keyword evidence="5" id="KW-1185">Reference proteome</keyword>
<dbReference type="InterPro" id="IPR011650">
    <property type="entry name" value="Peptidase_M20_dimer"/>
</dbReference>
<dbReference type="OrthoDB" id="9776731at2"/>
<evidence type="ECO:0000313" key="5">
    <source>
        <dbReference type="Proteomes" id="UP000093044"/>
    </source>
</evidence>
<keyword evidence="1" id="KW-0378">Hydrolase</keyword>
<feature type="binding site" evidence="2">
    <location>
        <position position="163"/>
    </location>
    <ligand>
        <name>Mn(2+)</name>
        <dbReference type="ChEBI" id="CHEBI:29035"/>
        <label>2</label>
    </ligand>
</feature>
<evidence type="ECO:0000313" key="4">
    <source>
        <dbReference type="EMBL" id="ANZ43739.1"/>
    </source>
</evidence>
<feature type="binding site" evidence="2">
    <location>
        <position position="101"/>
    </location>
    <ligand>
        <name>Mn(2+)</name>
        <dbReference type="ChEBI" id="CHEBI:29035"/>
        <label>2</label>
    </ligand>
</feature>
<dbReference type="Gene3D" id="3.30.70.360">
    <property type="match status" value="1"/>
</dbReference>
<dbReference type="GO" id="GO:0019877">
    <property type="term" value="P:diaminopimelate biosynthetic process"/>
    <property type="evidence" value="ECO:0007669"/>
    <property type="project" value="UniProtKB-ARBA"/>
</dbReference>
<dbReference type="Proteomes" id="UP000093044">
    <property type="component" value="Chromosome"/>
</dbReference>
<dbReference type="RefSeq" id="WP_066741758.1">
    <property type="nucleotide sequence ID" value="NZ_CP016757.1"/>
</dbReference>
<evidence type="ECO:0000259" key="3">
    <source>
        <dbReference type="Pfam" id="PF07687"/>
    </source>
</evidence>
<protein>
    <recommendedName>
        <fullName evidence="3">Peptidase M20 dimerisation domain-containing protein</fullName>
    </recommendedName>
</protein>
<dbReference type="STRING" id="1197717.BED41_00645"/>
<feature type="binding site" evidence="2">
    <location>
        <position position="363"/>
    </location>
    <ligand>
        <name>Mn(2+)</name>
        <dbReference type="ChEBI" id="CHEBI:29035"/>
        <label>2</label>
    </ligand>
</feature>
<dbReference type="InterPro" id="IPR017439">
    <property type="entry name" value="Amidohydrolase"/>
</dbReference>
<proteinExistence type="predicted"/>
<dbReference type="InterPro" id="IPR002933">
    <property type="entry name" value="Peptidase_M20"/>
</dbReference>
<dbReference type="PANTHER" id="PTHR11014">
    <property type="entry name" value="PEPTIDASE M20 FAMILY MEMBER"/>
    <property type="match status" value="1"/>
</dbReference>
<feature type="binding site" evidence="2">
    <location>
        <position position="103"/>
    </location>
    <ligand>
        <name>Mn(2+)</name>
        <dbReference type="ChEBI" id="CHEBI:29035"/>
        <label>2</label>
    </ligand>
</feature>
<evidence type="ECO:0000256" key="1">
    <source>
        <dbReference type="ARBA" id="ARBA00022801"/>
    </source>
</evidence>
<dbReference type="Pfam" id="PF07687">
    <property type="entry name" value="M20_dimer"/>
    <property type="match status" value="1"/>
</dbReference>
<dbReference type="Gene3D" id="3.40.630.10">
    <property type="entry name" value="Zn peptidases"/>
    <property type="match status" value="1"/>
</dbReference>
<sequence length="392" mass="41547">MDIDKRIDEMLPMLTAFRRELHEYPDLSGEEQPTCARLAEMLGRNGIEYKLMLDGTAAAASVGSAGNGKTVALRADTDALPLTEETGLPFASKKSGVMHACGHDIHTAAALGAAILLKEMEPELTGMVKIFFQPAEEGTGGAERMIAAGCLDAPHVSHVLGLHVNPAIAAGRAAFKFGKMHAASDEFTLILHGRGCHGAHPEEGCDAVAMAGQFITAIQNIASRGISPLDSAVVTVGKIEGGTKGNIIAGRVEMTGIMRSLSEETRLLLRRRLKETADGVAGLFGGRAELILRPSYGALINDDTVTKTVAAAARAAIGAENVIIKTEPTMGTEDFAYFAAARPSCFYELGCGFSDRETNFPLHSARFEADERCIRTGVKLQIRGALALLTNN</sequence>
<evidence type="ECO:0000256" key="2">
    <source>
        <dbReference type="PIRSR" id="PIRSR005962-1"/>
    </source>
</evidence>
<accession>A0A1B2I194</accession>
<dbReference type="FunFam" id="3.30.70.360:FF:000001">
    <property type="entry name" value="N-acetyldiaminopimelate deacetylase"/>
    <property type="match status" value="1"/>
</dbReference>
<dbReference type="PIRSF" id="PIRSF005962">
    <property type="entry name" value="Pept_M20D_amidohydro"/>
    <property type="match status" value="1"/>
</dbReference>
<dbReference type="GO" id="GO:0050118">
    <property type="term" value="F:N-acetyldiaminopimelate deacetylase activity"/>
    <property type="evidence" value="ECO:0007669"/>
    <property type="project" value="UniProtKB-ARBA"/>
</dbReference>